<keyword evidence="1" id="KW-0732">Signal</keyword>
<gene>
    <name evidence="3" type="ORF">OD355_03790</name>
</gene>
<dbReference type="Pfam" id="PF13715">
    <property type="entry name" value="CarbopepD_reg_2"/>
    <property type="match status" value="1"/>
</dbReference>
<feature type="signal peptide" evidence="1">
    <location>
        <begin position="1"/>
        <end position="19"/>
    </location>
</feature>
<dbReference type="CDD" id="cd01465">
    <property type="entry name" value="vWA_subgroup"/>
    <property type="match status" value="1"/>
</dbReference>
<dbReference type="EMBL" id="JAOTPL010000003">
    <property type="protein sequence ID" value="MCU7693635.1"/>
    <property type="molecule type" value="Genomic_DNA"/>
</dbReference>
<dbReference type="InterPro" id="IPR021908">
    <property type="entry name" value="YfbK_C"/>
</dbReference>
<dbReference type="Pfam" id="PF00092">
    <property type="entry name" value="VWA"/>
    <property type="match status" value="1"/>
</dbReference>
<proteinExistence type="predicted"/>
<evidence type="ECO:0000256" key="1">
    <source>
        <dbReference type="SAM" id="SignalP"/>
    </source>
</evidence>
<reference evidence="3" key="1">
    <citation type="submission" date="2022-10" db="EMBL/GenBank/DDBJ databases">
        <authorList>
            <person name="Kim H.S."/>
            <person name="Kim J.-S."/>
            <person name="Suh M.K."/>
            <person name="Eom M.K."/>
            <person name="Lee J.-S."/>
        </authorList>
    </citation>
    <scope>NUCLEOTIDE SEQUENCE</scope>
    <source>
        <strain evidence="3">LIP-5</strain>
    </source>
</reference>
<dbReference type="Proteomes" id="UP001209317">
    <property type="component" value="Unassembled WGS sequence"/>
</dbReference>
<feature type="chain" id="PRO_5042187341" evidence="1">
    <location>
        <begin position="20"/>
        <end position="625"/>
    </location>
</feature>
<dbReference type="InterPro" id="IPR036465">
    <property type="entry name" value="vWFA_dom_sf"/>
</dbReference>
<name>A0AAE3IM94_9BACT</name>
<dbReference type="Pfam" id="PF12450">
    <property type="entry name" value="vWF_A"/>
    <property type="match status" value="1"/>
</dbReference>
<accession>A0AAE3IM94</accession>
<dbReference type="Gene3D" id="3.40.50.410">
    <property type="entry name" value="von Willebrand factor, type A domain"/>
    <property type="match status" value="1"/>
</dbReference>
<organism evidence="3 4">
    <name type="scientific">Haoranjiania flava</name>
    <dbReference type="NCBI Taxonomy" id="1856322"/>
    <lineage>
        <taxon>Bacteria</taxon>
        <taxon>Pseudomonadati</taxon>
        <taxon>Bacteroidota</taxon>
        <taxon>Chitinophagia</taxon>
        <taxon>Chitinophagales</taxon>
        <taxon>Chitinophagaceae</taxon>
        <taxon>Haoranjiania</taxon>
    </lineage>
</organism>
<keyword evidence="4" id="KW-1185">Reference proteome</keyword>
<dbReference type="InterPro" id="IPR051173">
    <property type="entry name" value="Ca_channel_alpha-2/delta"/>
</dbReference>
<dbReference type="Gene3D" id="2.60.40.1120">
    <property type="entry name" value="Carboxypeptidase-like, regulatory domain"/>
    <property type="match status" value="1"/>
</dbReference>
<dbReference type="Pfam" id="PF12034">
    <property type="entry name" value="YfbK_C"/>
    <property type="match status" value="1"/>
</dbReference>
<evidence type="ECO:0000259" key="2">
    <source>
        <dbReference type="PROSITE" id="PS50234"/>
    </source>
</evidence>
<evidence type="ECO:0000313" key="3">
    <source>
        <dbReference type="EMBL" id="MCU7693635.1"/>
    </source>
</evidence>
<dbReference type="PROSITE" id="PS51257">
    <property type="entry name" value="PROKAR_LIPOPROTEIN"/>
    <property type="match status" value="1"/>
</dbReference>
<protein>
    <submittedName>
        <fullName evidence="3">von Willebrand factor type A domain-containing protein</fullName>
    </submittedName>
</protein>
<sequence>MKNIIIFSAFLLFACPLLAQELKKYHGKVIDSAKNPIVSASIIIKNSKKGTTTDRLGNFSILAKSTDVLVISSVGYQTREVKVSGLHNPVILSTVAEARLNDVVLVGYGIQKKADITGASPHISIRGTNNIGYYGVMPSKPYNYNTEGYAATDENEFKSVKNNPLSTFSLDVDAASYGNVRRFINQGMMPPDGSVRVEEMINYFSYNYPKPTGKKPFGVYTEYAAAPWNLDHGLMMVSLQAKKIPAEKLPASNLVFLIDVSGSMYPANKLPLVQASMKLLTEQLRAIDKVTIVTYAGNTSVLMPATSGEEKIKIKDAIDRLTAGGSTHGSAAIELAYKSAQENFIKGGNNRIILCTDGDFNVGQTSDAALEKLIEEKRKSGVFLTILGYGMGNYKDDKMQILAQKGNGNHAYIDGITEARKVLINEFGGTLFTVAKDVKFQLEFNPAQVQGYRLVGYETRLLNNEDFNDDAKDAGEIGSGHTVTAFYEIIPAGVKTGLLKDVDALKYQNKNTPKNNSAELATVKLRYKEPDGNKSQLITESISSVKKALGNASENFRFASAVAGFGQILSNSKFKGDYSFTKAFEQAKNALGKDEEGYRYEFTQLIQKSEKLNSKEMPKGVHGID</sequence>
<dbReference type="InterPro" id="IPR008969">
    <property type="entry name" value="CarboxyPept-like_regulatory"/>
</dbReference>
<dbReference type="RefSeq" id="WP_263037122.1">
    <property type="nucleotide sequence ID" value="NZ_JAOTPL010000003.1"/>
</dbReference>
<dbReference type="PANTHER" id="PTHR10166:SF37">
    <property type="entry name" value="STOLID, ISOFORM H"/>
    <property type="match status" value="1"/>
</dbReference>
<dbReference type="PANTHER" id="PTHR10166">
    <property type="entry name" value="VOLTAGE-DEPENDENT CALCIUM CHANNEL SUBUNIT ALPHA-2/DELTA-RELATED"/>
    <property type="match status" value="1"/>
</dbReference>
<comment type="caution">
    <text evidence="3">The sequence shown here is derived from an EMBL/GenBank/DDBJ whole genome shotgun (WGS) entry which is preliminary data.</text>
</comment>
<dbReference type="SUPFAM" id="SSF53300">
    <property type="entry name" value="vWA-like"/>
    <property type="match status" value="1"/>
</dbReference>
<feature type="domain" description="VWFA" evidence="2">
    <location>
        <begin position="253"/>
        <end position="431"/>
    </location>
</feature>
<dbReference type="InterPro" id="IPR002035">
    <property type="entry name" value="VWF_A"/>
</dbReference>
<dbReference type="InterPro" id="IPR022156">
    <property type="entry name" value="Uncharacterised_YfbK_N"/>
</dbReference>
<dbReference type="SMART" id="SM00327">
    <property type="entry name" value="VWA"/>
    <property type="match status" value="1"/>
</dbReference>
<evidence type="ECO:0000313" key="4">
    <source>
        <dbReference type="Proteomes" id="UP001209317"/>
    </source>
</evidence>
<dbReference type="AlphaFoldDB" id="A0AAE3IM94"/>
<dbReference type="SUPFAM" id="SSF49464">
    <property type="entry name" value="Carboxypeptidase regulatory domain-like"/>
    <property type="match status" value="1"/>
</dbReference>
<dbReference type="PROSITE" id="PS50234">
    <property type="entry name" value="VWFA"/>
    <property type="match status" value="1"/>
</dbReference>